<dbReference type="InterPro" id="IPR048395">
    <property type="entry name" value="Glyco_hydro_31_C"/>
</dbReference>
<evidence type="ECO:0000256" key="10">
    <source>
        <dbReference type="RuleBase" id="RU361185"/>
    </source>
</evidence>
<evidence type="ECO:0000256" key="2">
    <source>
        <dbReference type="ARBA" id="ARBA00004833"/>
    </source>
</evidence>
<feature type="domain" description="Glycoside hydrolase family 31 N-terminal" evidence="12">
    <location>
        <begin position="118"/>
        <end position="340"/>
    </location>
</feature>
<dbReference type="InterPro" id="IPR017853">
    <property type="entry name" value="GH"/>
</dbReference>
<comment type="similarity">
    <text evidence="3 10">Belongs to the glycosyl hydrolase 31 family.</text>
</comment>
<evidence type="ECO:0000256" key="8">
    <source>
        <dbReference type="ARBA" id="ARBA00023295"/>
    </source>
</evidence>
<dbReference type="Proteomes" id="UP000290189">
    <property type="component" value="Unassembled WGS sequence"/>
</dbReference>
<keyword evidence="6" id="KW-0256">Endoplasmic reticulum</keyword>
<accession>A0A3P3YDR7</accession>
<dbReference type="Pfam" id="PF01055">
    <property type="entry name" value="Glyco_hydro_31_2nd"/>
    <property type="match status" value="1"/>
</dbReference>
<geneLocation type="mitochondrion" evidence="14"/>
<evidence type="ECO:0000259" key="11">
    <source>
        <dbReference type="Pfam" id="PF01055"/>
    </source>
</evidence>
<dbReference type="Gene3D" id="2.60.40.1760">
    <property type="entry name" value="glycosyl hydrolase (family 31)"/>
    <property type="match status" value="1"/>
</dbReference>
<dbReference type="SUPFAM" id="SSF51011">
    <property type="entry name" value="Glycosyl hydrolase domain"/>
    <property type="match status" value="1"/>
</dbReference>
<dbReference type="InterPro" id="IPR013780">
    <property type="entry name" value="Glyco_hydro_b"/>
</dbReference>
<keyword evidence="5 10" id="KW-0378">Hydrolase</keyword>
<keyword evidence="4" id="KW-0732">Signal</keyword>
<evidence type="ECO:0000313" key="14">
    <source>
        <dbReference type="EMBL" id="SPQ98321.1"/>
    </source>
</evidence>
<dbReference type="GO" id="GO:0030246">
    <property type="term" value="F:carbohydrate binding"/>
    <property type="evidence" value="ECO:0007669"/>
    <property type="project" value="InterPro"/>
</dbReference>
<dbReference type="Pfam" id="PF21365">
    <property type="entry name" value="Glyco_hydro_31_3rd"/>
    <property type="match status" value="1"/>
</dbReference>
<keyword evidence="7" id="KW-0325">Glycoprotein</keyword>
<dbReference type="Gene3D" id="3.20.20.80">
    <property type="entry name" value="Glycosidases"/>
    <property type="match status" value="2"/>
</dbReference>
<gene>
    <name evidence="14" type="ORF">PLBR_LOCUS5536</name>
</gene>
<evidence type="ECO:0000256" key="1">
    <source>
        <dbReference type="ARBA" id="ARBA00004240"/>
    </source>
</evidence>
<dbReference type="CDD" id="cd06603">
    <property type="entry name" value="GH31_GANC_GANAB_alpha"/>
    <property type="match status" value="1"/>
</dbReference>
<sequence length="930" mass="105102">MMRRSGRGGDSARSPGKWVFPDAKTTGQFCKSSVRMAMMRARAAVVVAVLAVACLLGVGDAVDQGKFRTCAQTGFCRRLRDPETLGPWNVDVQSVAADVDNAALSAVLVDPKGTRVRMKVQVYVNNVVRVTVDELDGEALYVRHRVRDVLQPSGLQTIRAQRIVSGSTRTAMFIDDDLTVFVRFAPFRVQVQRGGKIRLTVNAKDLMQFETYRKPNPKPENEADVDPNAVYDQEGTWSESFGGQTDSRPRGPAAVSLDFQFESALHVYGIPEHATNLSLPDTRGDFHHYSEPYRLFNLDVFEYELDVPMALYGAIPFMMALGQEDTAAVLWLNAAETFIDVYSDPSGKQARWISESGVIDAFLFSSPTPSSVFFAYASLTGLPALPPRFALGYHQCRWNYRDVPDVFAVDQGFDDHDIPYDVLWLDIEHTDQKKYFTWDPVKFPNPAGMVDRLWGHKRRMVTIVDPHIKRDPDYFVHQRAEQDGLYVKKSDGQSVYEGWCWPGSVSYLDFTVQKVRDFWASLFRFDTYIGSTFQLFSWIDMNEPSVFNGPEITMPKDCLHEGGVEHRDVHNQYGFYDQMATFQGQLARQSAATSPDVSRRPFILSRSFFAGSQRFGAVWTGDNLADWGHLKASLPMIMSMGVAGLPFVGADVGGFFKDPDPELLVRWYQAGAYQPFFRGHAHIDTARREPWLFGEDNTWIIQQAIRDRYSLMPYLYTVFRNASVSGLPIMRPLWVEFPSDVKVFAIEDHHLLGSDLLQIWYDTVTHQGFVGDQTLSVAVVFERIPVYQRGGSIIARHGRARRSSHCQLNDPFTLVVALDAKESAYGTLYLDDGHTFEHQTGAFTLRSFVFEDLTLRGSPAARTQFKFMADNRLERIIVVGLRRRLSSVTMGAGNSQVAFDFVQTFNPDQVIVRKPWIGITDDFEIRFNAA</sequence>
<dbReference type="SUPFAM" id="SSF51445">
    <property type="entry name" value="(Trans)glycosidases"/>
    <property type="match status" value="1"/>
</dbReference>
<evidence type="ECO:0000256" key="6">
    <source>
        <dbReference type="ARBA" id="ARBA00022824"/>
    </source>
</evidence>
<name>A0A3P3YDR7_PLABS</name>
<dbReference type="GO" id="GO:0005975">
    <property type="term" value="P:carbohydrate metabolic process"/>
    <property type="evidence" value="ECO:0007669"/>
    <property type="project" value="InterPro"/>
</dbReference>
<evidence type="ECO:0000259" key="13">
    <source>
        <dbReference type="Pfam" id="PF21365"/>
    </source>
</evidence>
<dbReference type="InterPro" id="IPR000322">
    <property type="entry name" value="Glyco_hydro_31_TIM"/>
</dbReference>
<evidence type="ECO:0000256" key="3">
    <source>
        <dbReference type="ARBA" id="ARBA00007806"/>
    </source>
</evidence>
<dbReference type="InterPro" id="IPR011013">
    <property type="entry name" value="Gal_mutarotase_sf_dom"/>
</dbReference>
<dbReference type="Gene3D" id="2.60.40.1180">
    <property type="entry name" value="Golgi alpha-mannosidase II"/>
    <property type="match status" value="2"/>
</dbReference>
<dbReference type="GO" id="GO:0005783">
    <property type="term" value="C:endoplasmic reticulum"/>
    <property type="evidence" value="ECO:0007669"/>
    <property type="project" value="UniProtKB-SubCell"/>
</dbReference>
<evidence type="ECO:0000256" key="9">
    <source>
        <dbReference type="ARBA" id="ARBA00042895"/>
    </source>
</evidence>
<evidence type="ECO:0000256" key="5">
    <source>
        <dbReference type="ARBA" id="ARBA00022801"/>
    </source>
</evidence>
<evidence type="ECO:0000256" key="4">
    <source>
        <dbReference type="ARBA" id="ARBA00022729"/>
    </source>
</evidence>
<organism evidence="14 15">
    <name type="scientific">Plasmodiophora brassicae</name>
    <name type="common">Clubroot disease agent</name>
    <dbReference type="NCBI Taxonomy" id="37360"/>
    <lineage>
        <taxon>Eukaryota</taxon>
        <taxon>Sar</taxon>
        <taxon>Rhizaria</taxon>
        <taxon>Endomyxa</taxon>
        <taxon>Phytomyxea</taxon>
        <taxon>Plasmodiophorida</taxon>
        <taxon>Plasmodiophoridae</taxon>
        <taxon>Plasmodiophora</taxon>
    </lineage>
</organism>
<dbReference type="InterPro" id="IPR025887">
    <property type="entry name" value="Glyco_hydro_31_N_dom"/>
</dbReference>
<evidence type="ECO:0000313" key="15">
    <source>
        <dbReference type="Proteomes" id="UP000290189"/>
    </source>
</evidence>
<dbReference type="CDD" id="cd14752">
    <property type="entry name" value="GH31_N"/>
    <property type="match status" value="1"/>
</dbReference>
<comment type="subcellular location">
    <subcellularLocation>
        <location evidence="1">Endoplasmic reticulum</location>
    </subcellularLocation>
</comment>
<proteinExistence type="inferred from homology"/>
<dbReference type="FunFam" id="3.20.20.80:FF:000039">
    <property type="entry name" value="Glucosidase, alpha neutral C"/>
    <property type="match status" value="1"/>
</dbReference>
<dbReference type="AlphaFoldDB" id="A0A3P3YDR7"/>
<dbReference type="GO" id="GO:0006491">
    <property type="term" value="P:N-glycan processing"/>
    <property type="evidence" value="ECO:0007669"/>
    <property type="project" value="TreeGrafter"/>
</dbReference>
<keyword evidence="8 10" id="KW-0326">Glycosidase</keyword>
<dbReference type="SUPFAM" id="SSF74650">
    <property type="entry name" value="Galactose mutarotase-like"/>
    <property type="match status" value="1"/>
</dbReference>
<comment type="pathway">
    <text evidence="2">Glycan metabolism; N-glycan metabolism.</text>
</comment>
<feature type="domain" description="Glycoside hydrolase family 31 TIM barrel" evidence="11">
    <location>
        <begin position="383"/>
        <end position="717"/>
    </location>
</feature>
<dbReference type="EMBL" id="OVEO01000009">
    <property type="protein sequence ID" value="SPQ98321.1"/>
    <property type="molecule type" value="Genomic_DNA"/>
</dbReference>
<evidence type="ECO:0000259" key="12">
    <source>
        <dbReference type="Pfam" id="PF13802"/>
    </source>
</evidence>
<reference evidence="14 15" key="1">
    <citation type="submission" date="2018-03" db="EMBL/GenBank/DDBJ databases">
        <authorList>
            <person name="Fogelqvist J."/>
        </authorList>
    </citation>
    <scope>NUCLEOTIDE SEQUENCE [LARGE SCALE GENOMIC DNA]</scope>
</reference>
<keyword evidence="14" id="KW-0496">Mitochondrion</keyword>
<evidence type="ECO:0000256" key="7">
    <source>
        <dbReference type="ARBA" id="ARBA00023180"/>
    </source>
</evidence>
<dbReference type="GO" id="GO:0090599">
    <property type="term" value="F:alpha-glucosidase activity"/>
    <property type="evidence" value="ECO:0007669"/>
    <property type="project" value="TreeGrafter"/>
</dbReference>
<protein>
    <recommendedName>
        <fullName evidence="9">Glucosidase II subunit alpha</fullName>
    </recommendedName>
</protein>
<dbReference type="PANTHER" id="PTHR22762:SF54">
    <property type="entry name" value="BCDNA.GH04962"/>
    <property type="match status" value="1"/>
</dbReference>
<feature type="domain" description="Glycosyl hydrolase family 31 C-terminal" evidence="13">
    <location>
        <begin position="726"/>
        <end position="757"/>
    </location>
</feature>
<dbReference type="Pfam" id="PF13802">
    <property type="entry name" value="Gal_mutarotas_2"/>
    <property type="match status" value="1"/>
</dbReference>
<dbReference type="PANTHER" id="PTHR22762">
    <property type="entry name" value="ALPHA-GLUCOSIDASE"/>
    <property type="match status" value="1"/>
</dbReference>